<dbReference type="Proteomes" id="UP000316747">
    <property type="component" value="Unassembled WGS sequence"/>
</dbReference>
<reference evidence="5 6" key="1">
    <citation type="submission" date="2019-06" db="EMBL/GenBank/DDBJ databases">
        <title>Genome sequencing of plant associated microbes to promote plant fitness in Sorghum bicolor and Oryza sativa.</title>
        <authorList>
            <person name="Coleman-Derr D."/>
        </authorList>
    </citation>
    <scope>NUCLEOTIDE SEQUENCE [LARGE SCALE GENOMIC DNA]</scope>
    <source>
        <strain evidence="5 6">KV-663</strain>
    </source>
</reference>
<evidence type="ECO:0000313" key="5">
    <source>
        <dbReference type="EMBL" id="TQM62215.1"/>
    </source>
</evidence>
<dbReference type="GO" id="GO:0016491">
    <property type="term" value="F:oxidoreductase activity"/>
    <property type="evidence" value="ECO:0007669"/>
    <property type="project" value="UniProtKB-KW"/>
</dbReference>
<sequence length="247" mass="26613">MGRGVADTGCREETCVGHGCGVREDGERDVSDETVTPGRHTATASSAQPDVLTPLLRERESVMIYDRTHVLSTPALRAILEAARWAPSAGNSQPWGFIVGLRGDETHAAMVEVLSSANQVWAPAASAIILTLHQVATDEDHEIAYSDYAMFDLGQAVAHITVQARSMGLQVRQFGGFDHRAAAERFDVPPHWAVTTGIALGLPAEAGADDALPEWLRARSRLPRSRLPLEAFVHSGKFGHAADFLTD</sequence>
<comment type="caution">
    <text evidence="5">The sequence shown here is derived from an EMBL/GenBank/DDBJ whole genome shotgun (WGS) entry which is preliminary data.</text>
</comment>
<dbReference type="EMBL" id="VFPM01000002">
    <property type="protein sequence ID" value="TQM62215.1"/>
    <property type="molecule type" value="Genomic_DNA"/>
</dbReference>
<dbReference type="OrthoDB" id="9802510at2"/>
<protein>
    <submittedName>
        <fullName evidence="5">Nitroreductase</fullName>
    </submittedName>
</protein>
<dbReference type="PANTHER" id="PTHR43673:SF10">
    <property type="entry name" value="NADH DEHYDROGENASE_NAD(P)H NITROREDUCTASE XCC3605-RELATED"/>
    <property type="match status" value="1"/>
</dbReference>
<dbReference type="InterPro" id="IPR000415">
    <property type="entry name" value="Nitroreductase-like"/>
</dbReference>
<dbReference type="SUPFAM" id="SSF55469">
    <property type="entry name" value="FMN-dependent nitroreductase-like"/>
    <property type="match status" value="1"/>
</dbReference>
<feature type="compositionally biased region" description="Basic and acidic residues" evidence="3">
    <location>
        <begin position="20"/>
        <end position="31"/>
    </location>
</feature>
<feature type="domain" description="Nitroreductase" evidence="4">
    <location>
        <begin position="56"/>
        <end position="201"/>
    </location>
</feature>
<comment type="similarity">
    <text evidence="1">Belongs to the nitroreductase family.</text>
</comment>
<evidence type="ECO:0000256" key="2">
    <source>
        <dbReference type="ARBA" id="ARBA00023002"/>
    </source>
</evidence>
<dbReference type="PANTHER" id="PTHR43673">
    <property type="entry name" value="NAD(P)H NITROREDUCTASE YDGI-RELATED"/>
    <property type="match status" value="1"/>
</dbReference>
<proteinExistence type="inferred from homology"/>
<evidence type="ECO:0000256" key="3">
    <source>
        <dbReference type="SAM" id="MobiDB-lite"/>
    </source>
</evidence>
<keyword evidence="2" id="KW-0560">Oxidoreductase</keyword>
<organism evidence="5 6">
    <name type="scientific">Humibacillus xanthopallidus</name>
    <dbReference type="NCBI Taxonomy" id="412689"/>
    <lineage>
        <taxon>Bacteria</taxon>
        <taxon>Bacillati</taxon>
        <taxon>Actinomycetota</taxon>
        <taxon>Actinomycetes</taxon>
        <taxon>Micrococcales</taxon>
        <taxon>Intrasporangiaceae</taxon>
        <taxon>Humibacillus</taxon>
    </lineage>
</organism>
<evidence type="ECO:0000256" key="1">
    <source>
        <dbReference type="ARBA" id="ARBA00007118"/>
    </source>
</evidence>
<name>A0A543HV26_9MICO</name>
<dbReference type="CDD" id="cd02138">
    <property type="entry name" value="TdsD-like"/>
    <property type="match status" value="1"/>
</dbReference>
<accession>A0A543HV26</accession>
<gene>
    <name evidence="5" type="ORF">FBY41_2244</name>
</gene>
<dbReference type="Pfam" id="PF00881">
    <property type="entry name" value="Nitroreductase"/>
    <property type="match status" value="1"/>
</dbReference>
<feature type="region of interest" description="Disordered" evidence="3">
    <location>
        <begin position="20"/>
        <end position="49"/>
    </location>
</feature>
<evidence type="ECO:0000259" key="4">
    <source>
        <dbReference type="Pfam" id="PF00881"/>
    </source>
</evidence>
<keyword evidence="6" id="KW-1185">Reference proteome</keyword>
<dbReference type="AlphaFoldDB" id="A0A543HV26"/>
<evidence type="ECO:0000313" key="6">
    <source>
        <dbReference type="Proteomes" id="UP000316747"/>
    </source>
</evidence>
<dbReference type="InterPro" id="IPR029479">
    <property type="entry name" value="Nitroreductase"/>
</dbReference>
<dbReference type="Gene3D" id="3.40.109.10">
    <property type="entry name" value="NADH Oxidase"/>
    <property type="match status" value="1"/>
</dbReference>